<name>A0A159Z7N9_9RHOB</name>
<dbReference type="InterPro" id="IPR042095">
    <property type="entry name" value="SUMF_sf"/>
</dbReference>
<protein>
    <recommendedName>
        <fullName evidence="2">Sulfatase-modifying factor enzyme-like domain-containing protein</fullName>
    </recommendedName>
</protein>
<dbReference type="PANTHER" id="PTHR23150:SF19">
    <property type="entry name" value="FORMYLGLYCINE-GENERATING ENZYME"/>
    <property type="match status" value="1"/>
</dbReference>
<dbReference type="PANTHER" id="PTHR23150">
    <property type="entry name" value="SULFATASE MODIFYING FACTOR 1, 2"/>
    <property type="match status" value="1"/>
</dbReference>
<sequence length="544" mass="59282">MTLLLRPSLMTLGLTGLIFASGMPLAAQITWDREFYDLGGARFDLPEADLILPLPCNGGAMAFQRITVAVDAGDPLADRRIRLGQSGTQVGYLDYLREEFLRGAFTSPDGSSQYYIARYELTELQYAAISDPDCANQPTPSVRLTVPKLGLSWFEATDIARMYTEWLRTAAPDALPRQNDQPAYLRLPTEPEWEFAARGGEAIDPLDFSAVRPPMEGDLQAYAQFEQTGPTPVGAKGPNPLLLFDMLGNAEELMLEPFRLNAVGHTHGQVGGIVTRGGSYGGTADDMRSSRRSEWPPYNSRTGLAQAQETFGMRLVVAAHVLTDGALVDAVQQSWRARFEGDTMSDAATLPREALQALIDAELDPARKAALEAMQFRLTEAQAAADMATRAQVAATLQMATVMLDNIRLQDGRIDGMTDYLGVLDSQIAGIEANAIGAAAETVAQALAEAKNSRTGFETTIATLTVLRRDLLSSYREALNLLATADSAWFESEFSVLQDKLAQRGNAALAQSARWMRADLGVFRDNPDMDAEILLSLTREISEE</sequence>
<gene>
    <name evidence="3" type="ORF">AKL17_3322</name>
</gene>
<reference evidence="3 4" key="1">
    <citation type="submission" date="2015-09" db="EMBL/GenBank/DDBJ databases">
        <title>Complete genome sequence of Defluviimonas alba cai42t isolated from an oilfield in Xinjiang.</title>
        <authorList>
            <person name="Geng S."/>
            <person name="Pan X."/>
            <person name="Wu X."/>
        </authorList>
    </citation>
    <scope>NUCLEOTIDE SEQUENCE [LARGE SCALE GENOMIC DNA]</scope>
    <source>
        <strain evidence="4">cai42</strain>
    </source>
</reference>
<organism evidence="3 4">
    <name type="scientific">Frigidibacter mobilis</name>
    <dbReference type="NCBI Taxonomy" id="1335048"/>
    <lineage>
        <taxon>Bacteria</taxon>
        <taxon>Pseudomonadati</taxon>
        <taxon>Pseudomonadota</taxon>
        <taxon>Alphaproteobacteria</taxon>
        <taxon>Rhodobacterales</taxon>
        <taxon>Paracoccaceae</taxon>
        <taxon>Frigidibacter</taxon>
    </lineage>
</organism>
<dbReference type="InterPro" id="IPR016187">
    <property type="entry name" value="CTDL_fold"/>
</dbReference>
<evidence type="ECO:0000313" key="4">
    <source>
        <dbReference type="Proteomes" id="UP000076128"/>
    </source>
</evidence>
<dbReference type="GO" id="GO:0120147">
    <property type="term" value="F:formylglycine-generating oxidase activity"/>
    <property type="evidence" value="ECO:0007669"/>
    <property type="project" value="TreeGrafter"/>
</dbReference>
<dbReference type="EMBL" id="CP012661">
    <property type="protein sequence ID" value="AMY70554.1"/>
    <property type="molecule type" value="Genomic_DNA"/>
</dbReference>
<keyword evidence="4" id="KW-1185">Reference proteome</keyword>
<dbReference type="InterPro" id="IPR051043">
    <property type="entry name" value="Sulfatase_Mod_Factor_Kinase"/>
</dbReference>
<dbReference type="Proteomes" id="UP000076128">
    <property type="component" value="Chromosome"/>
</dbReference>
<evidence type="ECO:0000313" key="3">
    <source>
        <dbReference type="EMBL" id="AMY70554.1"/>
    </source>
</evidence>
<feature type="region of interest" description="Disordered" evidence="1">
    <location>
        <begin position="274"/>
        <end position="299"/>
    </location>
</feature>
<dbReference type="Gene3D" id="3.90.1580.10">
    <property type="entry name" value="paralog of FGE (formylglycine-generating enzyme)"/>
    <property type="match status" value="1"/>
</dbReference>
<dbReference type="RefSeq" id="WP_084739770.1">
    <property type="nucleotide sequence ID" value="NZ_CP012661.1"/>
</dbReference>
<feature type="compositionally biased region" description="Basic and acidic residues" evidence="1">
    <location>
        <begin position="285"/>
        <end position="294"/>
    </location>
</feature>
<proteinExistence type="predicted"/>
<dbReference type="SUPFAM" id="SSF56436">
    <property type="entry name" value="C-type lectin-like"/>
    <property type="match status" value="1"/>
</dbReference>
<feature type="domain" description="Sulfatase-modifying factor enzyme-like" evidence="2">
    <location>
        <begin position="113"/>
        <end position="316"/>
    </location>
</feature>
<dbReference type="Pfam" id="PF03781">
    <property type="entry name" value="FGE-sulfatase"/>
    <property type="match status" value="1"/>
</dbReference>
<evidence type="ECO:0000259" key="2">
    <source>
        <dbReference type="Pfam" id="PF03781"/>
    </source>
</evidence>
<evidence type="ECO:0000256" key="1">
    <source>
        <dbReference type="SAM" id="MobiDB-lite"/>
    </source>
</evidence>
<dbReference type="PATRIC" id="fig|1335048.3.peg.3450"/>
<dbReference type="KEGG" id="daa:AKL17_3322"/>
<dbReference type="STRING" id="1335048.AKL17_3322"/>
<dbReference type="AlphaFoldDB" id="A0A159Z7N9"/>
<dbReference type="InterPro" id="IPR005532">
    <property type="entry name" value="SUMF_dom"/>
</dbReference>
<accession>A0A159Z7N9</accession>
<dbReference type="OrthoDB" id="9768004at2"/>